<dbReference type="AlphaFoldDB" id="A0A0C1QX44"/>
<reference evidence="1" key="2">
    <citation type="submission" date="2019-11" db="EMBL/GenBank/DDBJ databases">
        <title>Improved Assembly of Tolypothrix boutellei genome.</title>
        <authorList>
            <person name="Sarangi A.N."/>
            <person name="Mukherjee M."/>
            <person name="Ghosh S."/>
            <person name="Singh D."/>
            <person name="Das A."/>
            <person name="Kant S."/>
            <person name="Prusty A."/>
            <person name="Tripathy S."/>
        </authorList>
    </citation>
    <scope>NUCLEOTIDE SEQUENCE</scope>
    <source>
        <strain evidence="1">VB521301</strain>
    </source>
</reference>
<keyword evidence="3" id="KW-1185">Reference proteome</keyword>
<dbReference type="EMBL" id="JHEG04000001">
    <property type="protein sequence ID" value="KAF3885753.1"/>
    <property type="molecule type" value="Genomic_DNA"/>
</dbReference>
<sequence length="90" mass="9684">MYTIDLTVRNTAFPISVERKSAEDAEQLYQLILTAMRSGNPDIVELQSEGKTEKKIAVRASEIAGVQVIQKDGSAAGTGRPPGFFALASE</sequence>
<dbReference type="STRING" id="1479485.DA73_0227160"/>
<reference evidence="2" key="1">
    <citation type="journal article" date="2015" name="Genome Announc.">
        <title>Draft Genome Sequence of Tolypothrix boutellei Strain VB521301.</title>
        <authorList>
            <person name="Chandrababunaidu M.M."/>
            <person name="Singh D."/>
            <person name="Sen D."/>
            <person name="Bhan S."/>
            <person name="Das S."/>
            <person name="Gupta A."/>
            <person name="Adhikary S.P."/>
            <person name="Tripathy S."/>
        </authorList>
    </citation>
    <scope>NUCLEOTIDE SEQUENCE</scope>
    <source>
        <strain evidence="2">VB521301</strain>
    </source>
</reference>
<dbReference type="NCBIfam" id="NF010236">
    <property type="entry name" value="PRK13683.1"/>
    <property type="match status" value="1"/>
</dbReference>
<name>A0A0C1QX44_9CYAN</name>
<dbReference type="Pfam" id="PF26132">
    <property type="entry name" value="UPF0367"/>
    <property type="match status" value="1"/>
</dbReference>
<accession>A0A0C1QX44</accession>
<dbReference type="InterPro" id="IPR020885">
    <property type="entry name" value="UPF0367"/>
</dbReference>
<gene>
    <name evidence="2" type="ORF">DA73_0227160</name>
    <name evidence="1" type="ORF">DA73_0400009975</name>
</gene>
<protein>
    <submittedName>
        <fullName evidence="2">Uncharacterized protein</fullName>
    </submittedName>
</protein>
<proteinExistence type="predicted"/>
<evidence type="ECO:0000313" key="1">
    <source>
        <dbReference type="EMBL" id="KAF3885753.1"/>
    </source>
</evidence>
<evidence type="ECO:0000313" key="3">
    <source>
        <dbReference type="Proteomes" id="UP000029738"/>
    </source>
</evidence>
<comment type="caution">
    <text evidence="2">The sequence shown here is derived from an EMBL/GenBank/DDBJ whole genome shotgun (WGS) entry which is preliminary data.</text>
</comment>
<dbReference type="Proteomes" id="UP000029738">
    <property type="component" value="Unassembled WGS sequence"/>
</dbReference>
<dbReference type="OrthoDB" id="516864at2"/>
<dbReference type="RefSeq" id="WP_038081872.1">
    <property type="nucleotide sequence ID" value="NZ_JHEG04000001.1"/>
</dbReference>
<dbReference type="EMBL" id="JHEG02000058">
    <property type="protein sequence ID" value="KIE08303.1"/>
    <property type="molecule type" value="Genomic_DNA"/>
</dbReference>
<organism evidence="2">
    <name type="scientific">Tolypothrix bouteillei VB521301</name>
    <dbReference type="NCBI Taxonomy" id="1479485"/>
    <lineage>
        <taxon>Bacteria</taxon>
        <taxon>Bacillati</taxon>
        <taxon>Cyanobacteriota</taxon>
        <taxon>Cyanophyceae</taxon>
        <taxon>Nostocales</taxon>
        <taxon>Tolypothrichaceae</taxon>
        <taxon>Tolypothrix</taxon>
    </lineage>
</organism>
<evidence type="ECO:0000313" key="2">
    <source>
        <dbReference type="EMBL" id="KIE08303.1"/>
    </source>
</evidence>